<evidence type="ECO:0000256" key="1">
    <source>
        <dbReference type="SAM" id="MobiDB-lite"/>
    </source>
</evidence>
<evidence type="ECO:0000313" key="3">
    <source>
        <dbReference type="Proteomes" id="UP001175353"/>
    </source>
</evidence>
<feature type="region of interest" description="Disordered" evidence="1">
    <location>
        <begin position="1"/>
        <end position="94"/>
    </location>
</feature>
<proteinExistence type="predicted"/>
<feature type="compositionally biased region" description="Acidic residues" evidence="1">
    <location>
        <begin position="45"/>
        <end position="63"/>
    </location>
</feature>
<sequence length="188" mass="21019">MFAGKRCARAEPKRSKGDDKGEKGGGTDSKKKRKKVKKSESDREGGEDEEEDEDEEAEEEETDVNNSGEGGGQLRPGSKRRSNPKTLSGQATKQKLEMAMRVFDNAMHIAKHNLKEVKPFKAKVTTKAPLPFPIVRNKIADVGYLEDAKKKALDRLKSDPLIHYSDLDQFLRKQATSLADVDETLEYP</sequence>
<name>A0AAN6KYI2_9PEZI</name>
<dbReference type="Proteomes" id="UP001175353">
    <property type="component" value="Unassembled WGS sequence"/>
</dbReference>
<gene>
    <name evidence="2" type="ORF">LTR91_002899</name>
</gene>
<organism evidence="2 3">
    <name type="scientific">Friedmanniomyces endolithicus</name>
    <dbReference type="NCBI Taxonomy" id="329885"/>
    <lineage>
        <taxon>Eukaryota</taxon>
        <taxon>Fungi</taxon>
        <taxon>Dikarya</taxon>
        <taxon>Ascomycota</taxon>
        <taxon>Pezizomycotina</taxon>
        <taxon>Dothideomycetes</taxon>
        <taxon>Dothideomycetidae</taxon>
        <taxon>Mycosphaerellales</taxon>
        <taxon>Teratosphaeriaceae</taxon>
        <taxon>Friedmanniomyces</taxon>
    </lineage>
</organism>
<keyword evidence="3" id="KW-1185">Reference proteome</keyword>
<reference evidence="2" key="1">
    <citation type="submission" date="2023-06" db="EMBL/GenBank/DDBJ databases">
        <title>Black Yeasts Isolated from many extreme environments.</title>
        <authorList>
            <person name="Coleine C."/>
            <person name="Stajich J.E."/>
            <person name="Selbmann L."/>
        </authorList>
    </citation>
    <scope>NUCLEOTIDE SEQUENCE</scope>
    <source>
        <strain evidence="2">CCFEE 5200</strain>
    </source>
</reference>
<evidence type="ECO:0000313" key="2">
    <source>
        <dbReference type="EMBL" id="KAK1009249.1"/>
    </source>
</evidence>
<comment type="caution">
    <text evidence="2">The sequence shown here is derived from an EMBL/GenBank/DDBJ whole genome shotgun (WGS) entry which is preliminary data.</text>
</comment>
<accession>A0AAN6KYI2</accession>
<dbReference type="AlphaFoldDB" id="A0AAN6KYI2"/>
<protein>
    <submittedName>
        <fullName evidence="2">Uncharacterized protein</fullName>
    </submittedName>
</protein>
<dbReference type="EMBL" id="JAUJLE010000014">
    <property type="protein sequence ID" value="KAK1009249.1"/>
    <property type="molecule type" value="Genomic_DNA"/>
</dbReference>
<feature type="compositionally biased region" description="Basic and acidic residues" evidence="1">
    <location>
        <begin position="8"/>
        <end position="29"/>
    </location>
</feature>
<feature type="compositionally biased region" description="Polar residues" evidence="1">
    <location>
        <begin position="84"/>
        <end position="93"/>
    </location>
</feature>